<dbReference type="RefSeq" id="WP_015757143.1">
    <property type="nucleotide sequence ID" value="NC_013216.1"/>
</dbReference>
<keyword evidence="5" id="KW-1133">Transmembrane helix</keyword>
<dbReference type="eggNOG" id="COG0845">
    <property type="taxonomic scope" value="Bacteria"/>
</dbReference>
<dbReference type="InterPro" id="IPR050465">
    <property type="entry name" value="UPF0194_transport"/>
</dbReference>
<comment type="similarity">
    <text evidence="2">Belongs to the membrane fusion protein (MFP) (TC 8.A.1) family.</text>
</comment>
<dbReference type="AlphaFoldDB" id="C8VW79"/>
<accession>C8VW79</accession>
<feature type="domain" description="Multidrug resistance protein MdtA-like alpha-helical hairpin" evidence="6">
    <location>
        <begin position="138"/>
        <end position="197"/>
    </location>
</feature>
<feature type="domain" description="YknX-like beta-barrel" evidence="8">
    <location>
        <begin position="267"/>
        <end position="345"/>
    </location>
</feature>
<keyword evidence="5" id="KW-0472">Membrane</keyword>
<dbReference type="STRING" id="485916.Dtox_1571"/>
<organism evidence="9 10">
    <name type="scientific">Desulfofarcimen acetoxidans (strain ATCC 49208 / DSM 771 / KCTC 5769 / VKM B-1644 / 5575)</name>
    <name type="common">Desulfotomaculum acetoxidans</name>
    <dbReference type="NCBI Taxonomy" id="485916"/>
    <lineage>
        <taxon>Bacteria</taxon>
        <taxon>Bacillati</taxon>
        <taxon>Bacillota</taxon>
        <taxon>Clostridia</taxon>
        <taxon>Eubacteriales</taxon>
        <taxon>Peptococcaceae</taxon>
        <taxon>Desulfofarcimen</taxon>
    </lineage>
</organism>
<keyword evidence="10" id="KW-1185">Reference proteome</keyword>
<evidence type="ECO:0000313" key="9">
    <source>
        <dbReference type="EMBL" id="ACV62431.1"/>
    </source>
</evidence>
<feature type="coiled-coil region" evidence="4">
    <location>
        <begin position="194"/>
        <end position="226"/>
    </location>
</feature>
<dbReference type="Gene3D" id="1.10.287.470">
    <property type="entry name" value="Helix hairpin bin"/>
    <property type="match status" value="1"/>
</dbReference>
<dbReference type="PANTHER" id="PTHR32347">
    <property type="entry name" value="EFFLUX SYSTEM COMPONENT YKNX-RELATED"/>
    <property type="match status" value="1"/>
</dbReference>
<evidence type="ECO:0000313" key="10">
    <source>
        <dbReference type="Proteomes" id="UP000002217"/>
    </source>
</evidence>
<dbReference type="Pfam" id="PF25876">
    <property type="entry name" value="HH_MFP_RND"/>
    <property type="match status" value="1"/>
</dbReference>
<evidence type="ECO:0000256" key="4">
    <source>
        <dbReference type="SAM" id="Coils"/>
    </source>
</evidence>
<dbReference type="Pfam" id="PF25989">
    <property type="entry name" value="YknX_C"/>
    <property type="match status" value="1"/>
</dbReference>
<evidence type="ECO:0000256" key="3">
    <source>
        <dbReference type="ARBA" id="ARBA00023054"/>
    </source>
</evidence>
<dbReference type="GO" id="GO:0030313">
    <property type="term" value="C:cell envelope"/>
    <property type="evidence" value="ECO:0007669"/>
    <property type="project" value="UniProtKB-SubCell"/>
</dbReference>
<protein>
    <submittedName>
        <fullName evidence="9">Efflux transporter, RND family, MFP subunit</fullName>
    </submittedName>
</protein>
<dbReference type="EMBL" id="CP001720">
    <property type="protein sequence ID" value="ACV62431.1"/>
    <property type="molecule type" value="Genomic_DNA"/>
</dbReference>
<sequence length="435" mass="47625">METAKLKKKYFSRKKIVLISIVLIIAVITTTLSIYYSHKQDGLLVQTAMAGKKPLGESVFTTGRVQLVDRHDIYAQSSKIIKKLTVKPGDMVKKGQIIGRLESSEEENRLKEAEAGLALQIANYNKDKQPLIREVEAWRAKLRQFETAYSNARKKLDRTEYLLKQNVVSIQDLENDKKEFTAAEAEYFQAMADLDKAENGATDAELEVLQAQVEKARAEVETARASLAKCLLTVDRDGMVLTVEAEKGTLVTEGTKLVAIGDPNVSEVKANLGEADSGRVKPGQKVKITAAALPEAEFDGTVTEVAGAAVINNKNNGQQIEVPIKVSINPGLNGLKPGYTVDLKIITVTERTALAVPYEAIINKDGKKQVFAVRNDHAKLCTVKTGFAGELYIEVLEGLKEGDKVILNPGENITDGSQVKVTETTADKLKEKARD</sequence>
<dbReference type="InterPro" id="IPR058637">
    <property type="entry name" value="YknX-like_C"/>
</dbReference>
<keyword evidence="3 4" id="KW-0175">Coiled coil</keyword>
<dbReference type="Gene3D" id="2.40.30.170">
    <property type="match status" value="1"/>
</dbReference>
<evidence type="ECO:0000256" key="5">
    <source>
        <dbReference type="SAM" id="Phobius"/>
    </source>
</evidence>
<feature type="transmembrane region" description="Helical" evidence="5">
    <location>
        <begin position="16"/>
        <end position="36"/>
    </location>
</feature>
<dbReference type="HOGENOM" id="CLU_018816_14_5_9"/>
<dbReference type="Proteomes" id="UP000002217">
    <property type="component" value="Chromosome"/>
</dbReference>
<feature type="domain" description="YknX-like C-terminal permuted SH3-like" evidence="7">
    <location>
        <begin position="353"/>
        <end position="421"/>
    </location>
</feature>
<dbReference type="Gene3D" id="2.40.420.20">
    <property type="match status" value="1"/>
</dbReference>
<dbReference type="Pfam" id="PF25990">
    <property type="entry name" value="Beta-barrel_YknX"/>
    <property type="match status" value="1"/>
</dbReference>
<dbReference type="GO" id="GO:0022857">
    <property type="term" value="F:transmembrane transporter activity"/>
    <property type="evidence" value="ECO:0007669"/>
    <property type="project" value="InterPro"/>
</dbReference>
<dbReference type="SUPFAM" id="SSF111369">
    <property type="entry name" value="HlyD-like secretion proteins"/>
    <property type="match status" value="3"/>
</dbReference>
<comment type="subcellular location">
    <subcellularLocation>
        <location evidence="1">Cell envelope</location>
    </subcellularLocation>
</comment>
<evidence type="ECO:0000259" key="8">
    <source>
        <dbReference type="Pfam" id="PF25990"/>
    </source>
</evidence>
<dbReference type="GO" id="GO:0016020">
    <property type="term" value="C:membrane"/>
    <property type="evidence" value="ECO:0007669"/>
    <property type="project" value="InterPro"/>
</dbReference>
<gene>
    <name evidence="9" type="ordered locus">Dtox_1571</name>
</gene>
<evidence type="ECO:0000256" key="2">
    <source>
        <dbReference type="ARBA" id="ARBA00009477"/>
    </source>
</evidence>
<dbReference type="InterPro" id="IPR006143">
    <property type="entry name" value="RND_pump_MFP"/>
</dbReference>
<dbReference type="NCBIfam" id="TIGR01730">
    <property type="entry name" value="RND_mfp"/>
    <property type="match status" value="1"/>
</dbReference>
<dbReference type="InterPro" id="IPR058636">
    <property type="entry name" value="Beta-barrel_YknX"/>
</dbReference>
<dbReference type="InterPro" id="IPR058624">
    <property type="entry name" value="MdtA-like_HH"/>
</dbReference>
<dbReference type="Gene3D" id="2.40.50.100">
    <property type="match status" value="1"/>
</dbReference>
<reference evidence="9 10" key="1">
    <citation type="journal article" date="2009" name="Stand. Genomic Sci.">
        <title>Complete genome sequence of Desulfotomaculum acetoxidans type strain (5575).</title>
        <authorList>
            <person name="Spring S."/>
            <person name="Lapidus A."/>
            <person name="Schroder M."/>
            <person name="Gleim D."/>
            <person name="Sims D."/>
            <person name="Meincke L."/>
            <person name="Glavina Del Rio T."/>
            <person name="Tice H."/>
            <person name="Copeland A."/>
            <person name="Cheng J.F."/>
            <person name="Lucas S."/>
            <person name="Chen F."/>
            <person name="Nolan M."/>
            <person name="Bruce D."/>
            <person name="Goodwin L."/>
            <person name="Pitluck S."/>
            <person name="Ivanova N."/>
            <person name="Mavromatis K."/>
            <person name="Mikhailova N."/>
            <person name="Pati A."/>
            <person name="Chen A."/>
            <person name="Palaniappan K."/>
            <person name="Land M."/>
            <person name="Hauser L."/>
            <person name="Chang Y.J."/>
            <person name="Jeffries C.D."/>
            <person name="Chain P."/>
            <person name="Saunders E."/>
            <person name="Brettin T."/>
            <person name="Detter J.C."/>
            <person name="Goker M."/>
            <person name="Bristow J."/>
            <person name="Eisen J.A."/>
            <person name="Markowitz V."/>
            <person name="Hugenholtz P."/>
            <person name="Kyrpides N.C."/>
            <person name="Klenk H.P."/>
            <person name="Han C."/>
        </authorList>
    </citation>
    <scope>NUCLEOTIDE SEQUENCE [LARGE SCALE GENOMIC DNA]</scope>
    <source>
        <strain evidence="10">ATCC 49208 / DSM 771 / VKM B-1644</strain>
    </source>
</reference>
<evidence type="ECO:0000259" key="7">
    <source>
        <dbReference type="Pfam" id="PF25989"/>
    </source>
</evidence>
<evidence type="ECO:0000259" key="6">
    <source>
        <dbReference type="Pfam" id="PF25876"/>
    </source>
</evidence>
<dbReference type="KEGG" id="dae:Dtox_1571"/>
<dbReference type="OrthoDB" id="9791520at2"/>
<proteinExistence type="inferred from homology"/>
<evidence type="ECO:0000256" key="1">
    <source>
        <dbReference type="ARBA" id="ARBA00004196"/>
    </source>
</evidence>
<keyword evidence="5" id="KW-0812">Transmembrane</keyword>
<name>C8VW79_DESAS</name>